<dbReference type="Proteomes" id="UP001497623">
    <property type="component" value="Unassembled WGS sequence"/>
</dbReference>
<dbReference type="EMBL" id="CAXKWB010022443">
    <property type="protein sequence ID" value="CAL4124334.1"/>
    <property type="molecule type" value="Genomic_DNA"/>
</dbReference>
<reference evidence="9 10" key="1">
    <citation type="submission" date="2024-05" db="EMBL/GenBank/DDBJ databases">
        <authorList>
            <person name="Wallberg A."/>
        </authorList>
    </citation>
    <scope>NUCLEOTIDE SEQUENCE [LARGE SCALE GENOMIC DNA]</scope>
</reference>
<dbReference type="PRINTS" id="PR00024">
    <property type="entry name" value="HOMEOBOX"/>
</dbReference>
<name>A0AAV2RIE6_MEGNR</name>
<dbReference type="GO" id="GO:0000978">
    <property type="term" value="F:RNA polymerase II cis-regulatory region sequence-specific DNA binding"/>
    <property type="evidence" value="ECO:0007669"/>
    <property type="project" value="TreeGrafter"/>
</dbReference>
<feature type="region of interest" description="Disordered" evidence="7">
    <location>
        <begin position="423"/>
        <end position="585"/>
    </location>
</feature>
<dbReference type="InterPro" id="IPR017970">
    <property type="entry name" value="Homeobox_CS"/>
</dbReference>
<comment type="caution">
    <text evidence="9">The sequence shown here is derived from an EMBL/GenBank/DDBJ whole genome shotgun (WGS) entry which is preliminary data.</text>
</comment>
<evidence type="ECO:0000256" key="7">
    <source>
        <dbReference type="SAM" id="MobiDB-lite"/>
    </source>
</evidence>
<sequence>MFDLMGLASDLSDSAHKPKTPINNIVREFNMNGGDGHLTIPMVGFTNPHSVHSPETAGTISPPIPPSSGTFKLQMPLPTSPLTIDGICGWHPHVYRTLPKSPTRHSIEDILGLSYRRSPDEPLNLTTKTHNKDIGLKGGIKRKKEGGEVSPGPGDQDDDHKKKKARTTFTGRQIFELERQFEQKKYLSSSERADMAKLLNVTETQVKIWFQNRRTKWKKNDGISNAEAIERKNKDTGKIKKSLRANGTGTGGPDAQTHISNSNGGIHQEVSKDLVMNDCQPLHIAGVSSPNSPGQMITVGALAVSSSDETSQGAGEPHHPGLVGSGVGASPINHRLIDHPNPRDYQPEHRMASGDEHRIELKDDLHSQYQEVNQPNTPRLEDPIVIKEFSLPPGALSFKRLAVPKPMGPMSVVEPEALDVPYSAVPKSQNGPYGSEPEPISPTSSGPTRSSSPSSNLTTQTSSSTITSFPKFVSLNKPQGAQPDSETFSNSITSTQQHSFSGNISKNLVNPISNHPSSPTPNSKLYDTPRQTSPSVSLNTPLPLSENYSKLSCNPSPSEKKDKKGFVEEPIQNETECDNTDETFS</sequence>
<keyword evidence="4 5" id="KW-0539">Nucleus</keyword>
<dbReference type="Pfam" id="PF00046">
    <property type="entry name" value="Homeodomain"/>
    <property type="match status" value="1"/>
</dbReference>
<evidence type="ECO:0000256" key="5">
    <source>
        <dbReference type="PROSITE-ProRule" id="PRU00108"/>
    </source>
</evidence>
<dbReference type="Gene3D" id="1.10.10.60">
    <property type="entry name" value="Homeodomain-like"/>
    <property type="match status" value="1"/>
</dbReference>
<evidence type="ECO:0000259" key="8">
    <source>
        <dbReference type="PROSITE" id="PS50071"/>
    </source>
</evidence>
<dbReference type="PANTHER" id="PTHR24340">
    <property type="entry name" value="HOMEOBOX PROTEIN NKX"/>
    <property type="match status" value="1"/>
</dbReference>
<dbReference type="PROSITE" id="PS50071">
    <property type="entry name" value="HOMEOBOX_2"/>
    <property type="match status" value="1"/>
</dbReference>
<dbReference type="PROSITE" id="PS00027">
    <property type="entry name" value="HOMEOBOX_1"/>
    <property type="match status" value="1"/>
</dbReference>
<dbReference type="SUPFAM" id="SSF46689">
    <property type="entry name" value="Homeodomain-like"/>
    <property type="match status" value="1"/>
</dbReference>
<evidence type="ECO:0000313" key="9">
    <source>
        <dbReference type="EMBL" id="CAL4124334.1"/>
    </source>
</evidence>
<dbReference type="InterPro" id="IPR020479">
    <property type="entry name" value="HD_metazoa"/>
</dbReference>
<evidence type="ECO:0000256" key="1">
    <source>
        <dbReference type="ARBA" id="ARBA00004123"/>
    </source>
</evidence>
<dbReference type="PANTHER" id="PTHR24340:SF70">
    <property type="entry name" value="NK7.1, ISOFORM A"/>
    <property type="match status" value="1"/>
</dbReference>
<proteinExistence type="predicted"/>
<feature type="compositionally biased region" description="Low complexity" evidence="7">
    <location>
        <begin position="441"/>
        <end position="470"/>
    </location>
</feature>
<dbReference type="GO" id="GO:0005634">
    <property type="term" value="C:nucleus"/>
    <property type="evidence" value="ECO:0007669"/>
    <property type="project" value="UniProtKB-SubCell"/>
</dbReference>
<dbReference type="GO" id="GO:0030154">
    <property type="term" value="P:cell differentiation"/>
    <property type="evidence" value="ECO:0007669"/>
    <property type="project" value="TreeGrafter"/>
</dbReference>
<feature type="compositionally biased region" description="Acidic residues" evidence="7">
    <location>
        <begin position="575"/>
        <end position="585"/>
    </location>
</feature>
<dbReference type="AlphaFoldDB" id="A0AAV2RIE6"/>
<feature type="compositionally biased region" description="Basic and acidic residues" evidence="7">
    <location>
        <begin position="558"/>
        <end position="567"/>
    </location>
</feature>
<feature type="DNA-binding region" description="Homeobox" evidence="5">
    <location>
        <begin position="162"/>
        <end position="221"/>
    </location>
</feature>
<evidence type="ECO:0000256" key="4">
    <source>
        <dbReference type="ARBA" id="ARBA00023242"/>
    </source>
</evidence>
<dbReference type="InterPro" id="IPR050394">
    <property type="entry name" value="Homeobox_NK-like"/>
</dbReference>
<evidence type="ECO:0000256" key="2">
    <source>
        <dbReference type="ARBA" id="ARBA00023125"/>
    </source>
</evidence>
<keyword evidence="2 5" id="KW-0238">DNA-binding</keyword>
<keyword evidence="10" id="KW-1185">Reference proteome</keyword>
<comment type="subcellular location">
    <subcellularLocation>
        <location evidence="1 5 6">Nucleus</location>
    </subcellularLocation>
</comment>
<dbReference type="InterPro" id="IPR001356">
    <property type="entry name" value="HD"/>
</dbReference>
<evidence type="ECO:0000256" key="6">
    <source>
        <dbReference type="RuleBase" id="RU000682"/>
    </source>
</evidence>
<keyword evidence="3 5" id="KW-0371">Homeobox</keyword>
<feature type="region of interest" description="Disordered" evidence="7">
    <location>
        <begin position="121"/>
        <end position="165"/>
    </location>
</feature>
<feature type="domain" description="Homeobox" evidence="8">
    <location>
        <begin position="160"/>
        <end position="220"/>
    </location>
</feature>
<evidence type="ECO:0000313" key="10">
    <source>
        <dbReference type="Proteomes" id="UP001497623"/>
    </source>
</evidence>
<dbReference type="InterPro" id="IPR009057">
    <property type="entry name" value="Homeodomain-like_sf"/>
</dbReference>
<organism evidence="9 10">
    <name type="scientific">Meganyctiphanes norvegica</name>
    <name type="common">Northern krill</name>
    <name type="synonym">Thysanopoda norvegica</name>
    <dbReference type="NCBI Taxonomy" id="48144"/>
    <lineage>
        <taxon>Eukaryota</taxon>
        <taxon>Metazoa</taxon>
        <taxon>Ecdysozoa</taxon>
        <taxon>Arthropoda</taxon>
        <taxon>Crustacea</taxon>
        <taxon>Multicrustacea</taxon>
        <taxon>Malacostraca</taxon>
        <taxon>Eumalacostraca</taxon>
        <taxon>Eucarida</taxon>
        <taxon>Euphausiacea</taxon>
        <taxon>Euphausiidae</taxon>
        <taxon>Meganyctiphanes</taxon>
    </lineage>
</organism>
<dbReference type="CDD" id="cd00086">
    <property type="entry name" value="homeodomain"/>
    <property type="match status" value="1"/>
</dbReference>
<feature type="compositionally biased region" description="Polar residues" evidence="7">
    <location>
        <begin position="476"/>
        <end position="557"/>
    </location>
</feature>
<protein>
    <recommendedName>
        <fullName evidence="8">Homeobox domain-containing protein</fullName>
    </recommendedName>
</protein>
<accession>A0AAV2RIE6</accession>
<evidence type="ECO:0000256" key="3">
    <source>
        <dbReference type="ARBA" id="ARBA00023155"/>
    </source>
</evidence>
<gene>
    <name evidence="9" type="ORF">MNOR_LOCUS24431</name>
</gene>
<dbReference type="SMART" id="SM00389">
    <property type="entry name" value="HOX"/>
    <property type="match status" value="1"/>
</dbReference>
<dbReference type="GO" id="GO:0000981">
    <property type="term" value="F:DNA-binding transcription factor activity, RNA polymerase II-specific"/>
    <property type="evidence" value="ECO:0007669"/>
    <property type="project" value="InterPro"/>
</dbReference>